<dbReference type="InterPro" id="IPR029058">
    <property type="entry name" value="AB_hydrolase_fold"/>
</dbReference>
<keyword evidence="1" id="KW-0378">Hydrolase</keyword>
<dbReference type="AlphaFoldDB" id="A0A1H6DGH5"/>
<sequence length="246" mass="25694">MASELHVDAHAVGLTVRPPEGSGIVLLHLHGDRHLSGEPEPGLDLAGHLAVRTGAEVVCARYRPRFPVALADVRAAYEHCRAAGPVIVVGTLAGAGLATALLLQLRDEGARLPECAVLVSALLDLRLEAQSLLFNAAANPAFDVAELRRRVAEYACGAPRTDPLLSPLLGNLHGLPPVQVQTAGTDPLLDDSLAFAARAAHSGMNVNLHIRQDAAELRARIVPAAAAFIGSWAPSAAVRAPWPPLG</sequence>
<dbReference type="EMBL" id="FNVO01000016">
    <property type="protein sequence ID" value="SEG83706.1"/>
    <property type="molecule type" value="Genomic_DNA"/>
</dbReference>
<dbReference type="InterPro" id="IPR013094">
    <property type="entry name" value="AB_hydrolase_3"/>
</dbReference>
<evidence type="ECO:0000313" key="3">
    <source>
        <dbReference type="EMBL" id="SEG83706.1"/>
    </source>
</evidence>
<evidence type="ECO:0000259" key="2">
    <source>
        <dbReference type="Pfam" id="PF07859"/>
    </source>
</evidence>
<feature type="domain" description="Alpha/beta hydrolase fold-3" evidence="2">
    <location>
        <begin position="26"/>
        <end position="210"/>
    </location>
</feature>
<evidence type="ECO:0000256" key="1">
    <source>
        <dbReference type="ARBA" id="ARBA00022801"/>
    </source>
</evidence>
<dbReference type="Pfam" id="PF07859">
    <property type="entry name" value="Abhydrolase_3"/>
    <property type="match status" value="1"/>
</dbReference>
<dbReference type="InterPro" id="IPR050300">
    <property type="entry name" value="GDXG_lipolytic_enzyme"/>
</dbReference>
<organism evidence="3 4">
    <name type="scientific">Thermomonospora echinospora</name>
    <dbReference type="NCBI Taxonomy" id="1992"/>
    <lineage>
        <taxon>Bacteria</taxon>
        <taxon>Bacillati</taxon>
        <taxon>Actinomycetota</taxon>
        <taxon>Actinomycetes</taxon>
        <taxon>Streptosporangiales</taxon>
        <taxon>Thermomonosporaceae</taxon>
        <taxon>Thermomonospora</taxon>
    </lineage>
</organism>
<protein>
    <submittedName>
        <fullName evidence="3">Acetyl esterase/lipase</fullName>
    </submittedName>
</protein>
<dbReference type="GO" id="GO:0016787">
    <property type="term" value="F:hydrolase activity"/>
    <property type="evidence" value="ECO:0007669"/>
    <property type="project" value="UniProtKB-KW"/>
</dbReference>
<accession>A0A1H6DGH5</accession>
<keyword evidence="4" id="KW-1185">Reference proteome</keyword>
<dbReference type="Gene3D" id="3.40.50.1820">
    <property type="entry name" value="alpha/beta hydrolase"/>
    <property type="match status" value="1"/>
</dbReference>
<name>A0A1H6DGH5_9ACTN</name>
<dbReference type="PANTHER" id="PTHR48081:SF8">
    <property type="entry name" value="ALPHA_BETA HYDROLASE FOLD-3 DOMAIN-CONTAINING PROTEIN-RELATED"/>
    <property type="match status" value="1"/>
</dbReference>
<dbReference type="PANTHER" id="PTHR48081">
    <property type="entry name" value="AB HYDROLASE SUPERFAMILY PROTEIN C4A8.06C"/>
    <property type="match status" value="1"/>
</dbReference>
<proteinExistence type="predicted"/>
<gene>
    <name evidence="3" type="ORF">SAMN04489712_11652</name>
</gene>
<evidence type="ECO:0000313" key="4">
    <source>
        <dbReference type="Proteomes" id="UP000236723"/>
    </source>
</evidence>
<dbReference type="RefSeq" id="WP_200827538.1">
    <property type="nucleotide sequence ID" value="NZ_FNVO01000016.1"/>
</dbReference>
<dbReference type="Proteomes" id="UP000236723">
    <property type="component" value="Unassembled WGS sequence"/>
</dbReference>
<reference evidence="4" key="1">
    <citation type="submission" date="2016-10" db="EMBL/GenBank/DDBJ databases">
        <authorList>
            <person name="Varghese N."/>
            <person name="Submissions S."/>
        </authorList>
    </citation>
    <scope>NUCLEOTIDE SEQUENCE [LARGE SCALE GENOMIC DNA]</scope>
    <source>
        <strain evidence="4">DSM 43163</strain>
    </source>
</reference>
<dbReference type="SUPFAM" id="SSF53474">
    <property type="entry name" value="alpha/beta-Hydrolases"/>
    <property type="match status" value="1"/>
</dbReference>